<evidence type="ECO:0000313" key="2">
    <source>
        <dbReference type="EMBL" id="MBE7940985.1"/>
    </source>
</evidence>
<protein>
    <recommendedName>
        <fullName evidence="4">AsmA family protein</fullName>
    </recommendedName>
</protein>
<dbReference type="RefSeq" id="WP_193780529.1">
    <property type="nucleotide sequence ID" value="NZ_JADDOJ010000036.1"/>
</dbReference>
<comment type="caution">
    <text evidence="2">The sequence shown here is derived from an EMBL/GenBank/DDBJ whole genome shotgun (WGS) entry which is preliminary data.</text>
</comment>
<name>A0ABR9SFD0_9BURK</name>
<dbReference type="EMBL" id="JADDOJ010000036">
    <property type="protein sequence ID" value="MBE7940985.1"/>
    <property type="molecule type" value="Genomic_DNA"/>
</dbReference>
<evidence type="ECO:0000313" key="3">
    <source>
        <dbReference type="Proteomes" id="UP000715965"/>
    </source>
</evidence>
<gene>
    <name evidence="2" type="ORF">IM725_10425</name>
</gene>
<proteinExistence type="predicted"/>
<organism evidence="2 3">
    <name type="scientific">Ramlibacter aquaticus</name>
    <dbReference type="NCBI Taxonomy" id="2780094"/>
    <lineage>
        <taxon>Bacteria</taxon>
        <taxon>Pseudomonadati</taxon>
        <taxon>Pseudomonadota</taxon>
        <taxon>Betaproteobacteria</taxon>
        <taxon>Burkholderiales</taxon>
        <taxon>Comamonadaceae</taxon>
        <taxon>Ramlibacter</taxon>
    </lineage>
</organism>
<reference evidence="2 3" key="1">
    <citation type="submission" date="2020-10" db="EMBL/GenBank/DDBJ databases">
        <title>Draft genome of Ramlibacter aquaticus LMG 30558.</title>
        <authorList>
            <person name="Props R."/>
        </authorList>
    </citation>
    <scope>NUCLEOTIDE SEQUENCE [LARGE SCALE GENOMIC DNA]</scope>
    <source>
        <strain evidence="2 3">LMG 30558</strain>
    </source>
</reference>
<feature type="region of interest" description="Disordered" evidence="1">
    <location>
        <begin position="122"/>
        <end position="141"/>
    </location>
</feature>
<keyword evidence="3" id="KW-1185">Reference proteome</keyword>
<dbReference type="PANTHER" id="PTHR30441:SF4">
    <property type="entry name" value="PROTEIN ASMA"/>
    <property type="match status" value="1"/>
</dbReference>
<dbReference type="InterPro" id="IPR052894">
    <property type="entry name" value="AsmA-related"/>
</dbReference>
<evidence type="ECO:0000256" key="1">
    <source>
        <dbReference type="SAM" id="MobiDB-lite"/>
    </source>
</evidence>
<evidence type="ECO:0008006" key="4">
    <source>
        <dbReference type="Google" id="ProtNLM"/>
    </source>
</evidence>
<dbReference type="PANTHER" id="PTHR30441">
    <property type="entry name" value="DUF748 DOMAIN-CONTAINING PROTEIN"/>
    <property type="match status" value="1"/>
</dbReference>
<sequence length="396" mass="40376">MTRWIKGMVALAGALVLLLALLLILARVWIGTADFKGRVEQQLAAALGVPVQIGALSVALWPLPGVALDRLVLGSQPPLTLDRLALEPAWQPLLQRRLEVQTLLLRHAVLPQQALAALAARAQPAPGAHEPQATAGPRAAAPMPWPQRVRLEDVAWVNERGGRIVVDAQLDRQDAGWALQVKLAGGTVQGTLRQAPGPGGRGLRLVGSLDTAGVEVSALTVPSRTLSGRLDAHTELQGELAGLPESLHTDSRFTVRGAVLHGIDLAQAVRTVGLNRGGETRLDTLAGRLATRGRALQLDNLVASSGALSASGSVAASSARQLSGHVTVSLTNASAGGNLGVPLVVGGTLDAPSVTLSRGALVGAAIGTAIAPGLGTGAGAGIGDRVGGALKGLFGK</sequence>
<accession>A0ABR9SFD0</accession>
<dbReference type="Proteomes" id="UP000715965">
    <property type="component" value="Unassembled WGS sequence"/>
</dbReference>